<feature type="region of interest" description="Disordered" evidence="9">
    <location>
        <begin position="29"/>
        <end position="57"/>
    </location>
</feature>
<dbReference type="GO" id="GO:0006020">
    <property type="term" value="P:inositol metabolic process"/>
    <property type="evidence" value="ECO:0007669"/>
    <property type="project" value="TreeGrafter"/>
</dbReference>
<dbReference type="SUPFAM" id="SSF56655">
    <property type="entry name" value="Carbohydrate phosphatase"/>
    <property type="match status" value="1"/>
</dbReference>
<keyword evidence="11" id="KW-1185">Reference proteome</keyword>
<evidence type="ECO:0000313" key="11">
    <source>
        <dbReference type="Proteomes" id="UP000199614"/>
    </source>
</evidence>
<dbReference type="InterPro" id="IPR020583">
    <property type="entry name" value="Inositol_monoP_metal-BS"/>
</dbReference>
<keyword evidence="6 7" id="KW-0460">Magnesium</keyword>
<dbReference type="EMBL" id="FOUY01000006">
    <property type="protein sequence ID" value="SFN00755.1"/>
    <property type="molecule type" value="Genomic_DNA"/>
</dbReference>
<feature type="compositionally biased region" description="Polar residues" evidence="9">
    <location>
        <begin position="45"/>
        <end position="57"/>
    </location>
</feature>
<dbReference type="Gene3D" id="3.30.540.10">
    <property type="entry name" value="Fructose-1,6-Bisphosphatase, subunit A, domain 1"/>
    <property type="match status" value="1"/>
</dbReference>
<feature type="binding site" evidence="7">
    <location>
        <position position="222"/>
    </location>
    <ligand>
        <name>Mg(2+)</name>
        <dbReference type="ChEBI" id="CHEBI:18420"/>
        <label>1</label>
        <note>catalytic</note>
    </ligand>
</feature>
<evidence type="ECO:0000256" key="4">
    <source>
        <dbReference type="ARBA" id="ARBA00022723"/>
    </source>
</evidence>
<organism evidence="10 11">
    <name type="scientific">Pseudonocardia ammonioxydans</name>
    <dbReference type="NCBI Taxonomy" id="260086"/>
    <lineage>
        <taxon>Bacteria</taxon>
        <taxon>Bacillati</taxon>
        <taxon>Actinomycetota</taxon>
        <taxon>Actinomycetes</taxon>
        <taxon>Pseudonocardiales</taxon>
        <taxon>Pseudonocardiaceae</taxon>
        <taxon>Pseudonocardia</taxon>
    </lineage>
</organism>
<feature type="binding site" evidence="7">
    <location>
        <position position="95"/>
    </location>
    <ligand>
        <name>Mg(2+)</name>
        <dbReference type="ChEBI" id="CHEBI:18420"/>
        <label>1</label>
        <note>catalytic</note>
    </ligand>
</feature>
<protein>
    <recommendedName>
        <fullName evidence="8">Inositol-1-monophosphatase</fullName>
        <ecNumber evidence="8">3.1.3.25</ecNumber>
    </recommendedName>
</protein>
<name>A0A1I4VHY3_PSUAM</name>
<dbReference type="Proteomes" id="UP000199614">
    <property type="component" value="Unassembled WGS sequence"/>
</dbReference>
<evidence type="ECO:0000313" key="10">
    <source>
        <dbReference type="EMBL" id="SFN00755.1"/>
    </source>
</evidence>
<evidence type="ECO:0000256" key="1">
    <source>
        <dbReference type="ARBA" id="ARBA00001033"/>
    </source>
</evidence>
<evidence type="ECO:0000256" key="8">
    <source>
        <dbReference type="RuleBase" id="RU364068"/>
    </source>
</evidence>
<feature type="binding site" evidence="7">
    <location>
        <position position="97"/>
    </location>
    <ligand>
        <name>Mg(2+)</name>
        <dbReference type="ChEBI" id="CHEBI:18420"/>
        <label>1</label>
        <note>catalytic</note>
    </ligand>
</feature>
<comment type="similarity">
    <text evidence="3 8">Belongs to the inositol monophosphatase superfamily.</text>
</comment>
<comment type="cofactor">
    <cofactor evidence="2 7 8">
        <name>Mg(2+)</name>
        <dbReference type="ChEBI" id="CHEBI:18420"/>
    </cofactor>
</comment>
<evidence type="ECO:0000256" key="3">
    <source>
        <dbReference type="ARBA" id="ARBA00009759"/>
    </source>
</evidence>
<dbReference type="GO" id="GO:0046872">
    <property type="term" value="F:metal ion binding"/>
    <property type="evidence" value="ECO:0007669"/>
    <property type="project" value="UniProtKB-KW"/>
</dbReference>
<dbReference type="PANTHER" id="PTHR20854">
    <property type="entry name" value="INOSITOL MONOPHOSPHATASE"/>
    <property type="match status" value="1"/>
</dbReference>
<dbReference type="GO" id="GO:0007165">
    <property type="term" value="P:signal transduction"/>
    <property type="evidence" value="ECO:0007669"/>
    <property type="project" value="TreeGrafter"/>
</dbReference>
<dbReference type="CDD" id="cd01639">
    <property type="entry name" value="IMPase"/>
    <property type="match status" value="1"/>
</dbReference>
<dbReference type="EC" id="3.1.3.25" evidence="8"/>
<feature type="binding site" evidence="7">
    <location>
        <position position="81"/>
    </location>
    <ligand>
        <name>Mg(2+)</name>
        <dbReference type="ChEBI" id="CHEBI:18420"/>
        <label>1</label>
        <note>catalytic</note>
    </ligand>
</feature>
<gene>
    <name evidence="10" type="ORF">SAMN05216207_100677</name>
</gene>
<keyword evidence="5 8" id="KW-0378">Hydrolase</keyword>
<dbReference type="Gene3D" id="3.40.190.80">
    <property type="match status" value="1"/>
</dbReference>
<dbReference type="InterPro" id="IPR033942">
    <property type="entry name" value="IMPase"/>
</dbReference>
<accession>A0A1I4VHY3</accession>
<dbReference type="PROSITE" id="PS00629">
    <property type="entry name" value="IMP_1"/>
    <property type="match status" value="1"/>
</dbReference>
<dbReference type="STRING" id="260086.SAMN05216207_100677"/>
<dbReference type="AlphaFoldDB" id="A0A1I4VHY3"/>
<dbReference type="PROSITE" id="PS00630">
    <property type="entry name" value="IMP_2"/>
    <property type="match status" value="1"/>
</dbReference>
<dbReference type="GO" id="GO:0046854">
    <property type="term" value="P:phosphatidylinositol phosphate biosynthetic process"/>
    <property type="evidence" value="ECO:0007669"/>
    <property type="project" value="InterPro"/>
</dbReference>
<evidence type="ECO:0000256" key="5">
    <source>
        <dbReference type="ARBA" id="ARBA00022801"/>
    </source>
</evidence>
<evidence type="ECO:0000256" key="7">
    <source>
        <dbReference type="PIRSR" id="PIRSR600760-2"/>
    </source>
</evidence>
<dbReference type="Pfam" id="PF00459">
    <property type="entry name" value="Inositol_P"/>
    <property type="match status" value="1"/>
</dbReference>
<evidence type="ECO:0000256" key="6">
    <source>
        <dbReference type="ARBA" id="ARBA00022842"/>
    </source>
</evidence>
<dbReference type="PRINTS" id="PR00377">
    <property type="entry name" value="IMPHPHTASES"/>
</dbReference>
<evidence type="ECO:0000256" key="2">
    <source>
        <dbReference type="ARBA" id="ARBA00001946"/>
    </source>
</evidence>
<evidence type="ECO:0000256" key="9">
    <source>
        <dbReference type="SAM" id="MobiDB-lite"/>
    </source>
</evidence>
<proteinExistence type="inferred from homology"/>
<feature type="binding site" evidence="7">
    <location>
        <position position="98"/>
    </location>
    <ligand>
        <name>Mg(2+)</name>
        <dbReference type="ChEBI" id="CHEBI:18420"/>
        <label>1</label>
        <note>catalytic</note>
    </ligand>
</feature>
<keyword evidence="4 7" id="KW-0479">Metal-binding</keyword>
<dbReference type="InterPro" id="IPR000760">
    <property type="entry name" value="Inositol_monophosphatase-like"/>
</dbReference>
<dbReference type="GO" id="GO:0008934">
    <property type="term" value="F:inositol monophosphate 1-phosphatase activity"/>
    <property type="evidence" value="ECO:0007669"/>
    <property type="project" value="InterPro"/>
</dbReference>
<reference evidence="10 11" key="1">
    <citation type="submission" date="2016-10" db="EMBL/GenBank/DDBJ databases">
        <authorList>
            <person name="de Groot N.N."/>
        </authorList>
    </citation>
    <scope>NUCLEOTIDE SEQUENCE [LARGE SCALE GENOMIC DNA]</scope>
    <source>
        <strain evidence="10 11">CGMCC 4.1877</strain>
    </source>
</reference>
<dbReference type="InterPro" id="IPR020550">
    <property type="entry name" value="Inositol_monophosphatase_CS"/>
</dbReference>
<sequence length="293" mass="29767">MVTMGRVTPHESSDPATLRAVAEQVAAEAAEHLRGLPAPRDGGVSTKSSPTDVVTESDASVEKFVRARLAALRPGEPVYGEEGSGDAATARWVVDPIDGTVNYLYGLPWYAISIAAVADGETVAGAIAEPAAGRLWSAGRGDGATCDGRPLAVATTTDLSQSLVGTGFAYRAERRARQARLVAEMLPQVRDVRRAGAAALDLCAVAAGWLDGYLEHGCSWWDWAAGTLIAREAGAVVHVAVPPGVDGLSGVAGPAGAQAGPDGGLGHDVTFAAAPGIAGELAALARRSGAAEV</sequence>
<comment type="catalytic activity">
    <reaction evidence="1 8">
        <text>a myo-inositol phosphate + H2O = myo-inositol + phosphate</text>
        <dbReference type="Rhea" id="RHEA:24056"/>
        <dbReference type="ChEBI" id="CHEBI:15377"/>
        <dbReference type="ChEBI" id="CHEBI:17268"/>
        <dbReference type="ChEBI" id="CHEBI:43474"/>
        <dbReference type="ChEBI" id="CHEBI:84139"/>
        <dbReference type="EC" id="3.1.3.25"/>
    </reaction>
</comment>
<dbReference type="PANTHER" id="PTHR20854:SF4">
    <property type="entry name" value="INOSITOL-1-MONOPHOSPHATASE-RELATED"/>
    <property type="match status" value="1"/>
</dbReference>